<feature type="transmembrane region" description="Helical" evidence="2">
    <location>
        <begin position="6"/>
        <end position="22"/>
    </location>
</feature>
<feature type="domain" description="Resistance to inhibitors of cholinesterase protein 3 N-terminal" evidence="3">
    <location>
        <begin position="44"/>
        <end position="194"/>
    </location>
</feature>
<proteinExistence type="predicted"/>
<evidence type="ECO:0000256" key="2">
    <source>
        <dbReference type="SAM" id="Phobius"/>
    </source>
</evidence>
<feature type="region of interest" description="Disordered" evidence="1">
    <location>
        <begin position="234"/>
        <end position="348"/>
    </location>
</feature>
<dbReference type="AlphaFoldDB" id="A0A8C1E6P8"/>
<dbReference type="GO" id="GO:0034394">
    <property type="term" value="P:protein localization to cell surface"/>
    <property type="evidence" value="ECO:0007669"/>
    <property type="project" value="TreeGrafter"/>
</dbReference>
<protein>
    <recommendedName>
        <fullName evidence="3">Resistance to inhibitors of cholinesterase protein 3 N-terminal domain-containing protein</fullName>
    </recommendedName>
</protein>
<feature type="compositionally biased region" description="Polar residues" evidence="1">
    <location>
        <begin position="313"/>
        <end position="335"/>
    </location>
</feature>
<feature type="region of interest" description="Disordered" evidence="1">
    <location>
        <begin position="61"/>
        <end position="100"/>
    </location>
</feature>
<keyword evidence="5" id="KW-1185">Reference proteome</keyword>
<name>A0A8C1E6P8_CYPCA</name>
<evidence type="ECO:0000256" key="1">
    <source>
        <dbReference type="SAM" id="MobiDB-lite"/>
    </source>
</evidence>
<evidence type="ECO:0000313" key="5">
    <source>
        <dbReference type="Proteomes" id="UP001108240"/>
    </source>
</evidence>
<dbReference type="GeneTree" id="ENSGT00440000034107"/>
<sequence>MRLLNLAHFVTVSAMFCLYGSTPEMKRLFLCGCGGQKLTLVSCVVLCVALLLPKMLLSRGKRDTPHSEGPAGHFPPMPQRPPVSEEQRHSGRHFSKAHNPEAIARAKGAGTGPSTGGKSNLAGQIIPIYGFGILLYILYILFKITSKGKTAKPPKSRFTAVRSENMKRKITDFELAQLQDRLNETKDVIERIISAASASSDSLGGAVAVDEEQQLLYQLQEITRVMQEGQFVDTVPANTDNSCGREWDGLPENGGKEPDERFCRVHSPHVSSNAQMRDETSAEMNRPDEEPVSEHDEKTDGNRNTKIEDISLHNFTSQSQPETDTLTGSDITSGPVSEHSIIRRRNKL</sequence>
<evidence type="ECO:0000259" key="3">
    <source>
        <dbReference type="Pfam" id="PF15361"/>
    </source>
</evidence>
<feature type="transmembrane region" description="Helical" evidence="2">
    <location>
        <begin position="29"/>
        <end position="52"/>
    </location>
</feature>
<evidence type="ECO:0000313" key="4">
    <source>
        <dbReference type="Ensembl" id="ENSCCRP00000072824.2"/>
    </source>
</evidence>
<dbReference type="GO" id="GO:0007271">
    <property type="term" value="P:synaptic transmission, cholinergic"/>
    <property type="evidence" value="ECO:0007669"/>
    <property type="project" value="TreeGrafter"/>
</dbReference>
<feature type="transmembrane region" description="Helical" evidence="2">
    <location>
        <begin position="121"/>
        <end position="142"/>
    </location>
</feature>
<dbReference type="Pfam" id="PF15361">
    <property type="entry name" value="RIC3"/>
    <property type="match status" value="1"/>
</dbReference>
<organism evidence="4 5">
    <name type="scientific">Cyprinus carpio carpio</name>
    <dbReference type="NCBI Taxonomy" id="630221"/>
    <lineage>
        <taxon>Eukaryota</taxon>
        <taxon>Metazoa</taxon>
        <taxon>Chordata</taxon>
        <taxon>Craniata</taxon>
        <taxon>Vertebrata</taxon>
        <taxon>Euteleostomi</taxon>
        <taxon>Actinopterygii</taxon>
        <taxon>Neopterygii</taxon>
        <taxon>Teleostei</taxon>
        <taxon>Ostariophysi</taxon>
        <taxon>Cypriniformes</taxon>
        <taxon>Cyprinidae</taxon>
        <taxon>Cyprininae</taxon>
        <taxon>Cyprinus</taxon>
    </lineage>
</organism>
<dbReference type="InterPro" id="IPR026160">
    <property type="entry name" value="Ric3"/>
</dbReference>
<reference evidence="4" key="1">
    <citation type="submission" date="2025-08" db="UniProtKB">
        <authorList>
            <consortium name="Ensembl"/>
        </authorList>
    </citation>
    <scope>IDENTIFICATION</scope>
</reference>
<dbReference type="PANTHER" id="PTHR21723">
    <property type="entry name" value="RESISTANCE TO INHIBITORS OF CHOLINESTERASE PROTEIN 3 RIC3"/>
    <property type="match status" value="1"/>
</dbReference>
<feature type="compositionally biased region" description="Basic and acidic residues" evidence="1">
    <location>
        <begin position="243"/>
        <end position="263"/>
    </location>
</feature>
<keyword evidence="2" id="KW-1133">Transmembrane helix</keyword>
<dbReference type="Proteomes" id="UP001108240">
    <property type="component" value="Unplaced"/>
</dbReference>
<keyword evidence="2" id="KW-0812">Transmembrane</keyword>
<dbReference type="InterPro" id="IPR032763">
    <property type="entry name" value="RIC3_N"/>
</dbReference>
<dbReference type="Ensembl" id="ENSCCRT00000078911.2">
    <property type="protein sequence ID" value="ENSCCRP00000072824.2"/>
    <property type="gene ID" value="ENSCCRG00000039314.2"/>
</dbReference>
<feature type="compositionally biased region" description="Basic and acidic residues" evidence="1">
    <location>
        <begin position="276"/>
        <end position="311"/>
    </location>
</feature>
<reference evidence="4" key="2">
    <citation type="submission" date="2025-09" db="UniProtKB">
        <authorList>
            <consortium name="Ensembl"/>
        </authorList>
    </citation>
    <scope>IDENTIFICATION</scope>
</reference>
<dbReference type="PANTHER" id="PTHR21723:SF4">
    <property type="entry name" value="ZGC:92489"/>
    <property type="match status" value="1"/>
</dbReference>
<dbReference type="GO" id="GO:0043005">
    <property type="term" value="C:neuron projection"/>
    <property type="evidence" value="ECO:0007669"/>
    <property type="project" value="TreeGrafter"/>
</dbReference>
<accession>A0A8C1E6P8</accession>
<dbReference type="OMA" id="MRESEDH"/>
<keyword evidence="2" id="KW-0472">Membrane</keyword>
<dbReference type="GO" id="GO:0043025">
    <property type="term" value="C:neuronal cell body"/>
    <property type="evidence" value="ECO:0007669"/>
    <property type="project" value="TreeGrafter"/>
</dbReference>
<dbReference type="GO" id="GO:0045202">
    <property type="term" value="C:synapse"/>
    <property type="evidence" value="ECO:0007669"/>
    <property type="project" value="GOC"/>
</dbReference>